<dbReference type="InterPro" id="IPR036047">
    <property type="entry name" value="F-box-like_dom_sf"/>
</dbReference>
<dbReference type="InterPro" id="IPR001810">
    <property type="entry name" value="F-box_dom"/>
</dbReference>
<keyword evidence="2" id="KW-1185">Reference proteome</keyword>
<dbReference type="PANTHER" id="PTHR31900">
    <property type="entry name" value="F-BOX/RNI SUPERFAMILY PROTEIN-RELATED"/>
    <property type="match status" value="1"/>
</dbReference>
<dbReference type="CDD" id="cd22160">
    <property type="entry name" value="F-box_AtFBL13-like"/>
    <property type="match status" value="1"/>
</dbReference>
<dbReference type="RefSeq" id="XP_019095629.1">
    <property type="nucleotide sequence ID" value="XM_019240084.1"/>
</dbReference>
<protein>
    <submittedName>
        <fullName evidence="3">FBD-associated F-box protein At5g53635</fullName>
    </submittedName>
</protein>
<dbReference type="InterPro" id="IPR032675">
    <property type="entry name" value="LRR_dom_sf"/>
</dbReference>
<evidence type="ECO:0000259" key="1">
    <source>
        <dbReference type="PROSITE" id="PS50181"/>
    </source>
</evidence>
<dbReference type="Gene3D" id="1.20.1280.50">
    <property type="match status" value="1"/>
</dbReference>
<dbReference type="PROSITE" id="PS50181">
    <property type="entry name" value="FBOX"/>
    <property type="match status" value="1"/>
</dbReference>
<dbReference type="GeneID" id="104763430"/>
<reference evidence="2" key="1">
    <citation type="journal article" date="2014" name="Nat. Commun.">
        <title>The emerging biofuel crop Camelina sativa retains a highly undifferentiated hexaploid genome structure.</title>
        <authorList>
            <person name="Kagale S."/>
            <person name="Koh C."/>
            <person name="Nixon J."/>
            <person name="Bollina V."/>
            <person name="Clarke W.E."/>
            <person name="Tuteja R."/>
            <person name="Spillane C."/>
            <person name="Robinson S.J."/>
            <person name="Links M.G."/>
            <person name="Clarke C."/>
            <person name="Higgins E.E."/>
            <person name="Huebert T."/>
            <person name="Sharpe A.G."/>
            <person name="Parkin I.A."/>
        </authorList>
    </citation>
    <scope>NUCLEOTIDE SEQUENCE [LARGE SCALE GENOMIC DNA]</scope>
    <source>
        <strain evidence="2">cv. DH55</strain>
    </source>
</reference>
<evidence type="ECO:0000313" key="2">
    <source>
        <dbReference type="Proteomes" id="UP000694864"/>
    </source>
</evidence>
<dbReference type="InterPro" id="IPR053781">
    <property type="entry name" value="F-box_AtFBL13-like"/>
</dbReference>
<evidence type="ECO:0000313" key="3">
    <source>
        <dbReference type="RefSeq" id="XP_019095629.1"/>
    </source>
</evidence>
<gene>
    <name evidence="3" type="primary">LOC104763430</name>
</gene>
<organism evidence="2 3">
    <name type="scientific">Camelina sativa</name>
    <name type="common">False flax</name>
    <name type="synonym">Myagrum sativum</name>
    <dbReference type="NCBI Taxonomy" id="90675"/>
    <lineage>
        <taxon>Eukaryota</taxon>
        <taxon>Viridiplantae</taxon>
        <taxon>Streptophyta</taxon>
        <taxon>Embryophyta</taxon>
        <taxon>Tracheophyta</taxon>
        <taxon>Spermatophyta</taxon>
        <taxon>Magnoliopsida</taxon>
        <taxon>eudicotyledons</taxon>
        <taxon>Gunneridae</taxon>
        <taxon>Pentapetalae</taxon>
        <taxon>rosids</taxon>
        <taxon>malvids</taxon>
        <taxon>Brassicales</taxon>
        <taxon>Brassicaceae</taxon>
        <taxon>Camelineae</taxon>
        <taxon>Camelina</taxon>
    </lineage>
</organism>
<reference evidence="3" key="2">
    <citation type="submission" date="2025-08" db="UniProtKB">
        <authorList>
            <consortium name="RefSeq"/>
        </authorList>
    </citation>
    <scope>IDENTIFICATION</scope>
    <source>
        <tissue evidence="3">Leaf</tissue>
    </source>
</reference>
<proteinExistence type="predicted"/>
<dbReference type="InterPro" id="IPR055411">
    <property type="entry name" value="LRR_FXL15/At3g58940/PEG3-like"/>
</dbReference>
<sequence length="308" mass="35468">MEDRISQLPDPVICHILSHLPTEEIVKTSVLSTRWTTLWLWVACLELNLREFPDFGSFVNFGNRFFDSNRVSSIENLNMTLINYSVGDAFRFTSWIDGAVKRKVQHLHVRFLPHGGLSMIRVSLYICETLVSLKIQMVALPNAEFVSLPCLKIMHLGHIRYPNEATFERLVSSCPVLEELVIQGSFDSNEKVFRVISRSLKKLSIELMFCLRAPGSGFVIDAPRLHSLSIDDNLPESFTITNMDSNVKLLYEYSKLESLPRFGYMSRLDIDLSYSHMKWLPSFLESFPKLKSLNLLCCDEFEEMSLRK</sequence>
<name>A0ABM1R9E1_CAMSA</name>
<dbReference type="SUPFAM" id="SSF52047">
    <property type="entry name" value="RNI-like"/>
    <property type="match status" value="1"/>
</dbReference>
<dbReference type="Proteomes" id="UP000694864">
    <property type="component" value="Chromosome 18"/>
</dbReference>
<dbReference type="Gene3D" id="3.80.10.10">
    <property type="entry name" value="Ribonuclease Inhibitor"/>
    <property type="match status" value="1"/>
</dbReference>
<dbReference type="Pfam" id="PF00646">
    <property type="entry name" value="F-box"/>
    <property type="match status" value="1"/>
</dbReference>
<dbReference type="PANTHER" id="PTHR31900:SF25">
    <property type="entry name" value="FBD DOMAIN-CONTAINING PROTEIN"/>
    <property type="match status" value="1"/>
</dbReference>
<dbReference type="Pfam" id="PF24758">
    <property type="entry name" value="LRR_At5g56370"/>
    <property type="match status" value="1"/>
</dbReference>
<feature type="domain" description="F-box" evidence="1">
    <location>
        <begin position="2"/>
        <end position="38"/>
    </location>
</feature>
<dbReference type="SUPFAM" id="SSF81383">
    <property type="entry name" value="F-box domain"/>
    <property type="match status" value="1"/>
</dbReference>
<dbReference type="InterPro" id="IPR050232">
    <property type="entry name" value="FBL13/AtMIF1-like"/>
</dbReference>
<accession>A0ABM1R9E1</accession>